<feature type="region of interest" description="Disordered" evidence="1">
    <location>
        <begin position="17"/>
        <end position="62"/>
    </location>
</feature>
<evidence type="ECO:0000313" key="3">
    <source>
        <dbReference type="Proteomes" id="UP000294655"/>
    </source>
</evidence>
<accession>A0A482IH36</accession>
<dbReference type="Proteomes" id="UP000294655">
    <property type="component" value="Segment"/>
</dbReference>
<proteinExistence type="predicted"/>
<reference evidence="2 3" key="1">
    <citation type="submission" date="2019-02" db="EMBL/GenBank/DDBJ databases">
        <authorList>
            <person name="He Y."/>
            <person name="Shi H."/>
            <person name="Li J."/>
            <person name="Sun Y."/>
        </authorList>
    </citation>
    <scope>NUCLEOTIDE SEQUENCE [LARGE SCALE GENOMIC DNA]</scope>
</reference>
<dbReference type="EMBL" id="MK580972">
    <property type="protein sequence ID" value="QBP06400.1"/>
    <property type="molecule type" value="Genomic_DNA"/>
</dbReference>
<dbReference type="KEGG" id="vg:55614874"/>
<evidence type="ECO:0000313" key="2">
    <source>
        <dbReference type="EMBL" id="QBP06400.1"/>
    </source>
</evidence>
<name>A0A482IH36_9CAUD</name>
<dbReference type="GeneID" id="55614874"/>
<protein>
    <submittedName>
        <fullName evidence="2">Uncharacterized protein</fullName>
    </submittedName>
</protein>
<organism evidence="2 3">
    <name type="scientific">Stenotrophomonas phage YB07</name>
    <dbReference type="NCBI Taxonomy" id="2555548"/>
    <lineage>
        <taxon>Viruses</taxon>
        <taxon>Duplodnaviria</taxon>
        <taxon>Heunggongvirae</taxon>
        <taxon>Uroviricota</taxon>
        <taxon>Caudoviricetes</taxon>
        <taxon>Menderavirus</taxon>
        <taxon>Menderavirus IMESM1</taxon>
    </lineage>
</organism>
<feature type="compositionally biased region" description="Acidic residues" evidence="1">
    <location>
        <begin position="51"/>
        <end position="62"/>
    </location>
</feature>
<evidence type="ECO:0000256" key="1">
    <source>
        <dbReference type="SAM" id="MobiDB-lite"/>
    </source>
</evidence>
<sequence>MDLNDIFAEEEARLEAEGKAREASGQAAQIKRSTEELERWKANGCIQTTPDPEEDDEEDQED</sequence>
<feature type="compositionally biased region" description="Basic and acidic residues" evidence="1">
    <location>
        <begin position="32"/>
        <end position="41"/>
    </location>
</feature>
<dbReference type="RefSeq" id="YP_009844550.1">
    <property type="nucleotide sequence ID" value="NC_048755.1"/>
</dbReference>